<evidence type="ECO:0000256" key="1">
    <source>
        <dbReference type="ARBA" id="ARBA00006432"/>
    </source>
</evidence>
<sequence length="560" mass="60802">MPIQTIYTSDLPAPPLPRTSFFNYVSPSSAADSPLQRFDPNLPAYVDGITGRTLTRGQVHDGALRLAGGLKKLGVKRGDTACLWGPNSVEWAQAAFGVIAAGVVLSPANSAYEPHEIAHQVNDSGASVLILDPSLLPKLDAARKHFKRDFAPSRILLLAETKAKPKGAKFKTIYEAFAAPVPAERFDGDEAHKVAVMCYSSGTTGLPKGVETTHYNLTSQFQGLPGTYTPLVSGKDSLLGILPLSHVYGFVFILFQPYSVGVPAVLLPRFVELDVLKAIERFKVSYTLLVPPIIIVLLNSTNVSKFDLSSLNKLTCAAAPLSAELGQAFERKFPNIKMPEGYGMTETSPAVTTSSPESHLRGSVGKLLPVWEARLVNDGVDAPIGERGELWVRGPCVMKGYHNNPSATTSSITSDGWFKTGDVLTRSEDGWFRVVDRVKELIKYKGFQVPPAELEGLLLEHPKVADSGVVGVYDESQATELPRAYIVPKPEVPAHEHASLVTEIGEWIAQRVAGHKKLRGGVIAVEAIPKSPSGKILRKDLRKRAEEEWKLNPIKPKARL</sequence>
<dbReference type="Pfam" id="PF13193">
    <property type="entry name" value="AMP-binding_C"/>
    <property type="match status" value="1"/>
</dbReference>
<feature type="domain" description="AMP-binding enzyme C-terminal" evidence="4">
    <location>
        <begin position="453"/>
        <end position="535"/>
    </location>
</feature>
<name>A0AAF0YLE5_9TREE</name>
<dbReference type="Gene3D" id="3.40.50.980">
    <property type="match status" value="2"/>
</dbReference>
<dbReference type="PANTHER" id="PTHR24096:SF149">
    <property type="entry name" value="AMP-BINDING DOMAIN-CONTAINING PROTEIN-RELATED"/>
    <property type="match status" value="1"/>
</dbReference>
<dbReference type="PROSITE" id="PS00455">
    <property type="entry name" value="AMP_BINDING"/>
    <property type="match status" value="1"/>
</dbReference>
<reference evidence="5" key="1">
    <citation type="submission" date="2023-10" db="EMBL/GenBank/DDBJ databases">
        <authorList>
            <person name="Noh H."/>
        </authorList>
    </citation>
    <scope>NUCLEOTIDE SEQUENCE</scope>
    <source>
        <strain evidence="5">DUCC4014</strain>
    </source>
</reference>
<dbReference type="Proteomes" id="UP000827549">
    <property type="component" value="Chromosome 7"/>
</dbReference>
<keyword evidence="6" id="KW-1185">Reference proteome</keyword>
<proteinExistence type="inferred from homology"/>
<protein>
    <submittedName>
        <fullName evidence="5">4-coumarate--CoA ligase-like 5</fullName>
    </submittedName>
</protein>
<comment type="similarity">
    <text evidence="1">Belongs to the ATP-dependent AMP-binding enzyme family.</text>
</comment>
<dbReference type="PANTHER" id="PTHR24096">
    <property type="entry name" value="LONG-CHAIN-FATTY-ACID--COA LIGASE"/>
    <property type="match status" value="1"/>
</dbReference>
<evidence type="ECO:0000313" key="5">
    <source>
        <dbReference type="EMBL" id="WOO85778.1"/>
    </source>
</evidence>
<feature type="domain" description="AMP-dependent synthetase/ligase" evidence="3">
    <location>
        <begin position="40"/>
        <end position="402"/>
    </location>
</feature>
<gene>
    <name evidence="5" type="primary">4CLL5_1</name>
    <name evidence="5" type="ORF">LOC62_07G009264</name>
</gene>
<evidence type="ECO:0000259" key="3">
    <source>
        <dbReference type="Pfam" id="PF00501"/>
    </source>
</evidence>
<dbReference type="Gene3D" id="3.30.300.30">
    <property type="match status" value="1"/>
</dbReference>
<accession>A0AAF0YLE5</accession>
<dbReference type="CDD" id="cd05911">
    <property type="entry name" value="Firefly_Luc_like"/>
    <property type="match status" value="1"/>
</dbReference>
<dbReference type="AlphaFoldDB" id="A0AAF0YLE5"/>
<dbReference type="Gene3D" id="2.30.38.10">
    <property type="entry name" value="Luciferase, Domain 3"/>
    <property type="match status" value="1"/>
</dbReference>
<dbReference type="Pfam" id="PF00501">
    <property type="entry name" value="AMP-binding"/>
    <property type="match status" value="1"/>
</dbReference>
<dbReference type="InterPro" id="IPR045851">
    <property type="entry name" value="AMP-bd_C_sf"/>
</dbReference>
<dbReference type="InterPro" id="IPR000873">
    <property type="entry name" value="AMP-dep_synth/lig_dom"/>
</dbReference>
<dbReference type="InterPro" id="IPR025110">
    <property type="entry name" value="AMP-bd_C"/>
</dbReference>
<dbReference type="EMBL" id="CP086720">
    <property type="protein sequence ID" value="WOO85778.1"/>
    <property type="molecule type" value="Genomic_DNA"/>
</dbReference>
<organism evidence="5 6">
    <name type="scientific">Vanrija pseudolonga</name>
    <dbReference type="NCBI Taxonomy" id="143232"/>
    <lineage>
        <taxon>Eukaryota</taxon>
        <taxon>Fungi</taxon>
        <taxon>Dikarya</taxon>
        <taxon>Basidiomycota</taxon>
        <taxon>Agaricomycotina</taxon>
        <taxon>Tremellomycetes</taxon>
        <taxon>Trichosporonales</taxon>
        <taxon>Trichosporonaceae</taxon>
        <taxon>Vanrija</taxon>
    </lineage>
</organism>
<dbReference type="InterPro" id="IPR020845">
    <property type="entry name" value="AMP-binding_CS"/>
</dbReference>
<evidence type="ECO:0000256" key="2">
    <source>
        <dbReference type="ARBA" id="ARBA00022598"/>
    </source>
</evidence>
<dbReference type="GO" id="GO:0016405">
    <property type="term" value="F:CoA-ligase activity"/>
    <property type="evidence" value="ECO:0007669"/>
    <property type="project" value="TreeGrafter"/>
</dbReference>
<dbReference type="RefSeq" id="XP_062631804.1">
    <property type="nucleotide sequence ID" value="XM_062775820.1"/>
</dbReference>
<dbReference type="GeneID" id="87812427"/>
<keyword evidence="2 5" id="KW-0436">Ligase</keyword>
<evidence type="ECO:0000259" key="4">
    <source>
        <dbReference type="Pfam" id="PF13193"/>
    </source>
</evidence>
<dbReference type="SUPFAM" id="SSF56801">
    <property type="entry name" value="Acetyl-CoA synthetase-like"/>
    <property type="match status" value="1"/>
</dbReference>
<evidence type="ECO:0000313" key="6">
    <source>
        <dbReference type="Proteomes" id="UP000827549"/>
    </source>
</evidence>